<dbReference type="AlphaFoldDB" id="A0A382D2I3"/>
<dbReference type="Pfam" id="PF01116">
    <property type="entry name" value="F_bP_aldolase"/>
    <property type="match status" value="1"/>
</dbReference>
<dbReference type="InterPro" id="IPR013785">
    <property type="entry name" value="Aldolase_TIM"/>
</dbReference>
<dbReference type="Gene3D" id="3.20.20.70">
    <property type="entry name" value="Aldolase class I"/>
    <property type="match status" value="1"/>
</dbReference>
<dbReference type="GO" id="GO:0008270">
    <property type="term" value="F:zinc ion binding"/>
    <property type="evidence" value="ECO:0007669"/>
    <property type="project" value="InterPro"/>
</dbReference>
<dbReference type="PANTHER" id="PTHR30304">
    <property type="entry name" value="D-TAGATOSE-1,6-BISPHOSPHATE ALDOLASE"/>
    <property type="match status" value="1"/>
</dbReference>
<name>A0A382D2I3_9ZZZZ</name>
<dbReference type="SUPFAM" id="SSF51569">
    <property type="entry name" value="Aldolase"/>
    <property type="match status" value="1"/>
</dbReference>
<sequence length="200" mass="22093">MKDLLLTAKKNSFAVGYFEAWDSYSLEAVAIAAEKENSPVVLGFGGMTVNQNWLNNFGIEPLGAYAKKIAENLKVPAAVYLNEVFKLNHVIRGINSGFNGVLLNSSHLPLEKNISETKKVVEFAHNNSAHVQGEVGFLPDFEINDDISFLTNPSNAKYFVEKTGVDFLGVSIGNVHIHTKGKYNPDLKLLNEIRKMIDLP</sequence>
<gene>
    <name evidence="1" type="ORF">METZ01_LOCUS185484</name>
</gene>
<dbReference type="PANTHER" id="PTHR30304:SF0">
    <property type="entry name" value="D-TAGATOSE-1,6-BISPHOSPHATE ALDOLASE SUBUNIT GATY-RELATED"/>
    <property type="match status" value="1"/>
</dbReference>
<feature type="non-terminal residue" evidence="1">
    <location>
        <position position="200"/>
    </location>
</feature>
<dbReference type="EMBL" id="UINC01037320">
    <property type="protein sequence ID" value="SVB32630.1"/>
    <property type="molecule type" value="Genomic_DNA"/>
</dbReference>
<accession>A0A382D2I3</accession>
<protein>
    <recommendedName>
        <fullName evidence="2">Xylose isomerase-like TIM barrel domain-containing protein</fullName>
    </recommendedName>
</protein>
<dbReference type="GO" id="GO:0016832">
    <property type="term" value="F:aldehyde-lyase activity"/>
    <property type="evidence" value="ECO:0007669"/>
    <property type="project" value="InterPro"/>
</dbReference>
<reference evidence="1" key="1">
    <citation type="submission" date="2018-05" db="EMBL/GenBank/DDBJ databases">
        <authorList>
            <person name="Lanie J.A."/>
            <person name="Ng W.-L."/>
            <person name="Kazmierczak K.M."/>
            <person name="Andrzejewski T.M."/>
            <person name="Davidsen T.M."/>
            <person name="Wayne K.J."/>
            <person name="Tettelin H."/>
            <person name="Glass J.I."/>
            <person name="Rusch D."/>
            <person name="Podicherti R."/>
            <person name="Tsui H.-C.T."/>
            <person name="Winkler M.E."/>
        </authorList>
    </citation>
    <scope>NUCLEOTIDE SEQUENCE</scope>
</reference>
<evidence type="ECO:0000313" key="1">
    <source>
        <dbReference type="EMBL" id="SVB32630.1"/>
    </source>
</evidence>
<dbReference type="InterPro" id="IPR000771">
    <property type="entry name" value="FBA_II"/>
</dbReference>
<dbReference type="InterPro" id="IPR050246">
    <property type="entry name" value="Class_II_FBP_aldolase"/>
</dbReference>
<evidence type="ECO:0008006" key="2">
    <source>
        <dbReference type="Google" id="ProtNLM"/>
    </source>
</evidence>
<organism evidence="1">
    <name type="scientific">marine metagenome</name>
    <dbReference type="NCBI Taxonomy" id="408172"/>
    <lineage>
        <taxon>unclassified sequences</taxon>
        <taxon>metagenomes</taxon>
        <taxon>ecological metagenomes</taxon>
    </lineage>
</organism>
<proteinExistence type="predicted"/>
<dbReference type="GO" id="GO:0005975">
    <property type="term" value="P:carbohydrate metabolic process"/>
    <property type="evidence" value="ECO:0007669"/>
    <property type="project" value="InterPro"/>
</dbReference>